<comment type="caution">
    <text evidence="1">The sequence shown here is derived from an EMBL/GenBank/DDBJ whole genome shotgun (WGS) entry which is preliminary data.</text>
</comment>
<dbReference type="EMBL" id="VSRR010128892">
    <property type="protein sequence ID" value="MPD01863.1"/>
    <property type="molecule type" value="Genomic_DNA"/>
</dbReference>
<keyword evidence="2" id="KW-1185">Reference proteome</keyword>
<dbReference type="AlphaFoldDB" id="A0A5B7K0C6"/>
<accession>A0A5B7K0C6</accession>
<name>A0A5B7K0C6_PORTR</name>
<dbReference type="Proteomes" id="UP000324222">
    <property type="component" value="Unassembled WGS sequence"/>
</dbReference>
<protein>
    <submittedName>
        <fullName evidence="1">Uncharacterized protein</fullName>
    </submittedName>
</protein>
<evidence type="ECO:0000313" key="2">
    <source>
        <dbReference type="Proteomes" id="UP000324222"/>
    </source>
</evidence>
<gene>
    <name evidence="1" type="ORF">E2C01_097408</name>
</gene>
<proteinExistence type="predicted"/>
<reference evidence="1 2" key="1">
    <citation type="submission" date="2019-05" db="EMBL/GenBank/DDBJ databases">
        <title>Another draft genome of Portunus trituberculatus and its Hox gene families provides insights of decapod evolution.</title>
        <authorList>
            <person name="Jeong J.-H."/>
            <person name="Song I."/>
            <person name="Kim S."/>
            <person name="Choi T."/>
            <person name="Kim D."/>
            <person name="Ryu S."/>
            <person name="Kim W."/>
        </authorList>
    </citation>
    <scope>NUCLEOTIDE SEQUENCE [LARGE SCALE GENOMIC DNA]</scope>
    <source>
        <tissue evidence="1">Muscle</tissue>
    </source>
</reference>
<sequence>MGASRSGPLSQPATAMRGLRAQVATLTPFYRQRGCYIGTRWTRQEQHRHFNTTSNTGKDLMIEVTICGLSTRGLLSLPKKNASAAGGLRGL</sequence>
<evidence type="ECO:0000313" key="1">
    <source>
        <dbReference type="EMBL" id="MPD01863.1"/>
    </source>
</evidence>
<organism evidence="1 2">
    <name type="scientific">Portunus trituberculatus</name>
    <name type="common">Swimming crab</name>
    <name type="synonym">Neptunus trituberculatus</name>
    <dbReference type="NCBI Taxonomy" id="210409"/>
    <lineage>
        <taxon>Eukaryota</taxon>
        <taxon>Metazoa</taxon>
        <taxon>Ecdysozoa</taxon>
        <taxon>Arthropoda</taxon>
        <taxon>Crustacea</taxon>
        <taxon>Multicrustacea</taxon>
        <taxon>Malacostraca</taxon>
        <taxon>Eumalacostraca</taxon>
        <taxon>Eucarida</taxon>
        <taxon>Decapoda</taxon>
        <taxon>Pleocyemata</taxon>
        <taxon>Brachyura</taxon>
        <taxon>Eubrachyura</taxon>
        <taxon>Portunoidea</taxon>
        <taxon>Portunidae</taxon>
        <taxon>Portuninae</taxon>
        <taxon>Portunus</taxon>
    </lineage>
</organism>